<dbReference type="Proteomes" id="UP000291117">
    <property type="component" value="Unassembled WGS sequence"/>
</dbReference>
<dbReference type="EMBL" id="SJSM01000004">
    <property type="protein sequence ID" value="TCC97164.1"/>
    <property type="molecule type" value="Genomic_DNA"/>
</dbReference>
<dbReference type="Pfam" id="PF16389">
    <property type="entry name" value="DUF4998"/>
    <property type="match status" value="1"/>
</dbReference>
<comment type="caution">
    <text evidence="2">The sequence shown here is derived from an EMBL/GenBank/DDBJ whole genome shotgun (WGS) entry which is preliminary data.</text>
</comment>
<dbReference type="AlphaFoldDB" id="A0A4R0NEZ5"/>
<name>A0A4R0NEZ5_9SPHI</name>
<proteinExistence type="predicted"/>
<dbReference type="Pfam" id="PF16405">
    <property type="entry name" value="DUF5013"/>
    <property type="match status" value="1"/>
</dbReference>
<protein>
    <submittedName>
        <fullName evidence="2">DUF5013 domain-containing protein</fullName>
    </submittedName>
</protein>
<evidence type="ECO:0000313" key="2">
    <source>
        <dbReference type="EMBL" id="TCC97164.1"/>
    </source>
</evidence>
<organism evidence="2 3">
    <name type="scientific">Pedobacter hiemivivus</name>
    <dbReference type="NCBI Taxonomy" id="2530454"/>
    <lineage>
        <taxon>Bacteria</taxon>
        <taxon>Pseudomonadati</taxon>
        <taxon>Bacteroidota</taxon>
        <taxon>Sphingobacteriia</taxon>
        <taxon>Sphingobacteriales</taxon>
        <taxon>Sphingobacteriaceae</taxon>
        <taxon>Pedobacter</taxon>
    </lineage>
</organism>
<reference evidence="2 3" key="1">
    <citation type="submission" date="2019-02" db="EMBL/GenBank/DDBJ databases">
        <title>Pedobacter sp. RP-3-8 sp. nov., isolated from Arctic soil.</title>
        <authorList>
            <person name="Dahal R.H."/>
        </authorList>
    </citation>
    <scope>NUCLEOTIDE SEQUENCE [LARGE SCALE GENOMIC DNA]</scope>
    <source>
        <strain evidence="2 3">RP-3-8</strain>
    </source>
</reference>
<sequence length="412" mass="44920">MINNVQSKISMEKMKNIKYLAIILPLAMLALGSCSKMDDYLKYTDGKELLYTGRVDSLVAHSGINRVVLRGLLISDPKITKVKIYWNLRQDSLIVDITRGPGVDKLDVPIPLAPGNYNFEVKTYDAVGNSSVTVLASGTSYGTSYQESVQNRPIKRAEKVGSEVTVDFFSGSDNSPYSKLTYIGTDNKEHTLKVTNDLPTVKLTNYKSATKFKLQSVFLPDTMAVDTFYAAIQEIGVAEDVTNAYLKNAGAAILRGDTETGKWGTPRDWQFNSAATNQNNGRGGGWSTDNGGVIHFETKDWGGEGVNNGKVWQTVLLPAGNYTVSFETGSYGGDVYTVEEMVASGTNLPNIGTSTNVLAVFHGNKNNLSGTHDVKFELTVPTTVSIGWVVSTGQYVYLQFKSIRLRTTASGF</sequence>
<dbReference type="OrthoDB" id="1043438at2"/>
<evidence type="ECO:0000259" key="1">
    <source>
        <dbReference type="Pfam" id="PF16405"/>
    </source>
</evidence>
<gene>
    <name evidence="2" type="ORF">EZ444_09950</name>
</gene>
<keyword evidence="3" id="KW-1185">Reference proteome</keyword>
<accession>A0A4R0NEZ5</accession>
<evidence type="ECO:0000313" key="3">
    <source>
        <dbReference type="Proteomes" id="UP000291117"/>
    </source>
</evidence>
<dbReference type="InterPro" id="IPR032181">
    <property type="entry name" value="DUF5013"/>
</dbReference>
<feature type="domain" description="DUF5013" evidence="1">
    <location>
        <begin position="247"/>
        <end position="387"/>
    </location>
</feature>